<accession>A0AAV6UHJ4</accession>
<dbReference type="AlphaFoldDB" id="A0AAV6UHJ4"/>
<protein>
    <submittedName>
        <fullName evidence="2">Uncharacterized protein</fullName>
    </submittedName>
</protein>
<dbReference type="Proteomes" id="UP000827092">
    <property type="component" value="Unassembled WGS sequence"/>
</dbReference>
<gene>
    <name evidence="2" type="ORF">JTE90_005641</name>
</gene>
<proteinExistence type="predicted"/>
<comment type="caution">
    <text evidence="2">The sequence shown here is derived from an EMBL/GenBank/DDBJ whole genome shotgun (WGS) entry which is preliminary data.</text>
</comment>
<keyword evidence="1" id="KW-0175">Coiled coil</keyword>
<keyword evidence="3" id="KW-1185">Reference proteome</keyword>
<dbReference type="EMBL" id="JAFNEN010000412">
    <property type="protein sequence ID" value="KAG8183655.1"/>
    <property type="molecule type" value="Genomic_DNA"/>
</dbReference>
<evidence type="ECO:0000256" key="1">
    <source>
        <dbReference type="SAM" id="Coils"/>
    </source>
</evidence>
<sequence>MAFNPPKLFLRSSLSEEDSLNLSSDIFKISAPSGKSGLMWSVFLSYLIISSKRCSTWQKGYESVLGIDSEISNLLEERSIRCRPDRKSIRSIVYRFNPFRNRSSIYYNQKMIDAFRLFKLKLKTFGSVMNTNNEHFRTDWKLKTAAEMLRCQIVIITEHSGTSKVTCEPPFPTETECQKLVIFLEKNVPKGEKLVDVYGFGLSLEHSARLRLDALGNLLKFARVEFSDIVKIKRKFNLEDNFLQFLLDTQQCDISMGNLILEYVSELENLLDTDAQINGQVKDNVINNLSKQRNLLTNVFEDILSENELPFGNFSEINRYLEDVKSARWFTDEEISDIQTLVTKYLERSNDALEDIEYKNRIIFENIDELVELAQKEPVKSILLKIKNNDEWDYLEEKMLTFLNRKLECLLNRIKHLKEILIDEDEEIASLWEWGKSPGILKHTRFLMGQRYMLERDVRASLEMLLFDCMNILFKKKSDLEVLWTKATNLFSGANLRDVLSHGNTALEVIGGLLDPEDLPSQLIDKIVELIEDEEGLRDMSDTWRDTKGDCQKELQEIVDKQILKKKSKAEQDAAKKKWTEYLSLLPS</sequence>
<evidence type="ECO:0000313" key="2">
    <source>
        <dbReference type="EMBL" id="KAG8183655.1"/>
    </source>
</evidence>
<feature type="coiled-coil region" evidence="1">
    <location>
        <begin position="400"/>
        <end position="427"/>
    </location>
</feature>
<reference evidence="2 3" key="1">
    <citation type="journal article" date="2022" name="Nat. Ecol. Evol.">
        <title>A masculinizing supergene underlies an exaggerated male reproductive morph in a spider.</title>
        <authorList>
            <person name="Hendrickx F."/>
            <person name="De Corte Z."/>
            <person name="Sonet G."/>
            <person name="Van Belleghem S.M."/>
            <person name="Kostlbacher S."/>
            <person name="Vangestel C."/>
        </authorList>
    </citation>
    <scope>NUCLEOTIDE SEQUENCE [LARGE SCALE GENOMIC DNA]</scope>
    <source>
        <strain evidence="2">W744_W776</strain>
    </source>
</reference>
<evidence type="ECO:0000313" key="3">
    <source>
        <dbReference type="Proteomes" id="UP000827092"/>
    </source>
</evidence>
<organism evidence="2 3">
    <name type="scientific">Oedothorax gibbosus</name>
    <dbReference type="NCBI Taxonomy" id="931172"/>
    <lineage>
        <taxon>Eukaryota</taxon>
        <taxon>Metazoa</taxon>
        <taxon>Ecdysozoa</taxon>
        <taxon>Arthropoda</taxon>
        <taxon>Chelicerata</taxon>
        <taxon>Arachnida</taxon>
        <taxon>Araneae</taxon>
        <taxon>Araneomorphae</taxon>
        <taxon>Entelegynae</taxon>
        <taxon>Araneoidea</taxon>
        <taxon>Linyphiidae</taxon>
        <taxon>Erigoninae</taxon>
        <taxon>Oedothorax</taxon>
    </lineage>
</organism>
<name>A0AAV6UHJ4_9ARAC</name>